<evidence type="ECO:0000256" key="3">
    <source>
        <dbReference type="ARBA" id="ARBA00023274"/>
    </source>
</evidence>
<organism evidence="5 6">
    <name type="scientific">Acinonyx jubatus</name>
    <name type="common">Cheetah</name>
    <dbReference type="NCBI Taxonomy" id="32536"/>
    <lineage>
        <taxon>Eukaryota</taxon>
        <taxon>Metazoa</taxon>
        <taxon>Chordata</taxon>
        <taxon>Craniata</taxon>
        <taxon>Vertebrata</taxon>
        <taxon>Euteleostomi</taxon>
        <taxon>Mammalia</taxon>
        <taxon>Eutheria</taxon>
        <taxon>Laurasiatheria</taxon>
        <taxon>Carnivora</taxon>
        <taxon>Feliformia</taxon>
        <taxon>Felidae</taxon>
        <taxon>Felinae</taxon>
        <taxon>Acinonyx</taxon>
    </lineage>
</organism>
<dbReference type="Proteomes" id="UP001652583">
    <property type="component" value="Chromosome B1"/>
</dbReference>
<dbReference type="InterPro" id="IPR000630">
    <property type="entry name" value="Ribosomal_uS8"/>
</dbReference>
<proteinExistence type="inferred from homology"/>
<name>A0ABM3PKB5_ACIJB</name>
<comment type="similarity">
    <text evidence="1">Belongs to the universal ribosomal protein uS8 family.</text>
</comment>
<dbReference type="Pfam" id="PF00410">
    <property type="entry name" value="Ribosomal_S8"/>
    <property type="match status" value="1"/>
</dbReference>
<dbReference type="InterPro" id="IPR035987">
    <property type="entry name" value="Ribosomal_uS8_sf"/>
</dbReference>
<protein>
    <recommendedName>
        <fullName evidence="4">40S ribosomal protein S15a</fullName>
    </recommendedName>
</protein>
<keyword evidence="3" id="KW-0687">Ribonucleoprotein</keyword>
<evidence type="ECO:0000256" key="1">
    <source>
        <dbReference type="ARBA" id="ARBA00006471"/>
    </source>
</evidence>
<accession>A0ABM3PKB5</accession>
<keyword evidence="2" id="KW-0689">Ribosomal protein</keyword>
<gene>
    <name evidence="6" type="primary">LOC106969197</name>
</gene>
<dbReference type="RefSeq" id="XP_053072118.1">
    <property type="nucleotide sequence ID" value="XM_053216143.1"/>
</dbReference>
<dbReference type="SUPFAM" id="SSF56047">
    <property type="entry name" value="Ribosomal protein S8"/>
    <property type="match status" value="1"/>
</dbReference>
<sequence>MIKLFPTFFHASMVVCMNVLADALKGSNNASKRGKHQVLLRLCSKVILWFLTVMMKRVYIGEFEMTDDHRHGKTAVTLTGRLNTRGVTSPRRDAQLKDLEKWQDDLLPPCQFGFNAPTTLAGIVDHEGARRKHTGGKTPGFLF</sequence>
<evidence type="ECO:0000313" key="5">
    <source>
        <dbReference type="Proteomes" id="UP001652583"/>
    </source>
</evidence>
<evidence type="ECO:0000313" key="6">
    <source>
        <dbReference type="RefSeq" id="XP_053072118.1"/>
    </source>
</evidence>
<evidence type="ECO:0000256" key="2">
    <source>
        <dbReference type="ARBA" id="ARBA00022980"/>
    </source>
</evidence>
<keyword evidence="5" id="KW-1185">Reference proteome</keyword>
<dbReference type="GeneID" id="106969197"/>
<reference evidence="6" key="1">
    <citation type="submission" date="2025-08" db="UniProtKB">
        <authorList>
            <consortium name="RefSeq"/>
        </authorList>
    </citation>
    <scope>IDENTIFICATION</scope>
    <source>
        <tissue evidence="6">Blood</tissue>
    </source>
</reference>
<evidence type="ECO:0000256" key="4">
    <source>
        <dbReference type="ARBA" id="ARBA00035422"/>
    </source>
</evidence>
<dbReference type="Gene3D" id="3.30.1370.30">
    <property type="match status" value="1"/>
</dbReference>
<dbReference type="Gene3D" id="3.30.1490.10">
    <property type="match status" value="1"/>
</dbReference>
<dbReference type="PANTHER" id="PTHR11758">
    <property type="entry name" value="40S RIBOSOMAL PROTEIN S15A"/>
    <property type="match status" value="1"/>
</dbReference>